<protein>
    <submittedName>
        <fullName evidence="2">Uncharacterized protein</fullName>
    </submittedName>
</protein>
<evidence type="ECO:0000256" key="1">
    <source>
        <dbReference type="SAM" id="Phobius"/>
    </source>
</evidence>
<gene>
    <name evidence="2" type="ORF">A9179_07725</name>
</gene>
<evidence type="ECO:0000313" key="2">
    <source>
        <dbReference type="EMBL" id="MBC9250160.1"/>
    </source>
</evidence>
<comment type="caution">
    <text evidence="2">The sequence shown here is derived from an EMBL/GenBank/DDBJ whole genome shotgun (WGS) entry which is preliminary data.</text>
</comment>
<name>A0ABR7RXU7_AQUAC</name>
<reference evidence="2 3" key="1">
    <citation type="submission" date="2016-06" db="EMBL/GenBank/DDBJ databases">
        <authorList>
            <person name="Ramos C."/>
            <person name="Pintado A."/>
            <person name="Crespo-Gomez J.I."/>
        </authorList>
    </citation>
    <scope>NUCLEOTIDE SEQUENCE [LARGE SCALE GENOMIC DNA]</scope>
    <source>
        <strain evidence="2 3">AVO110</strain>
    </source>
</reference>
<keyword evidence="1" id="KW-0812">Transmembrane</keyword>
<dbReference type="EMBL" id="LZEU01000001">
    <property type="protein sequence ID" value="MBC9250160.1"/>
    <property type="molecule type" value="Genomic_DNA"/>
</dbReference>
<dbReference type="Proteomes" id="UP000744555">
    <property type="component" value="Unassembled WGS sequence"/>
</dbReference>
<keyword evidence="1" id="KW-0472">Membrane</keyword>
<accession>A0ABR7RXU7</accession>
<feature type="transmembrane region" description="Helical" evidence="1">
    <location>
        <begin position="71"/>
        <end position="89"/>
    </location>
</feature>
<proteinExistence type="predicted"/>
<evidence type="ECO:0000313" key="3">
    <source>
        <dbReference type="Proteomes" id="UP000744555"/>
    </source>
</evidence>
<dbReference type="RefSeq" id="WP_187805265.1">
    <property type="nucleotide sequence ID" value="NZ_LZEU01000001.1"/>
</dbReference>
<keyword evidence="3" id="KW-1185">Reference proteome</keyword>
<feature type="transmembrane region" description="Helical" evidence="1">
    <location>
        <begin position="46"/>
        <end position="64"/>
    </location>
</feature>
<organism evidence="2 3">
    <name type="scientific">Aquipseudomonas alcaligenes</name>
    <name type="common">Pseudomonas alcaligenes</name>
    <dbReference type="NCBI Taxonomy" id="43263"/>
    <lineage>
        <taxon>Bacteria</taxon>
        <taxon>Pseudomonadati</taxon>
        <taxon>Pseudomonadota</taxon>
        <taxon>Gammaproteobacteria</taxon>
        <taxon>Pseudomonadales</taxon>
        <taxon>Pseudomonadaceae</taxon>
        <taxon>Aquipseudomonas</taxon>
    </lineage>
</organism>
<sequence>MPAEPLNPTAKDDESLTRLMLNLLLELAKLILPIAAVAWLPPLAGLVVALCCTLLTGLFARLGWRKSAETLSWLLSASVMGFAFAVFGWMASGWGVPVCAVLFFGGLAAVSRYEQYLGLAKAKPQAVELGEPRGDSAWGGADLLTPEGERVRTLNWGEIAMGGPTYATYLFPDGVLLEGLGASVRFSSSGRYFAAPLPSRERWGLLILDRQEKRVYRNADIGEFWELDEFTDEALTGRHSPLVGNQGYRMALADLLRQSEAVELVAVGDLWLEPGWQQVELDKAFPPPAGAHRLRGISHLPASLREQDDPTEPLRYPALRLELDGELSELLIHADEQPVWRADGQALVCRAVRLPASQRWPRPLWLWQAGAGWRQLSDSWVAAEGEPALSWAAVSELGEQTLRLTGALDAPQLDQLGFGYALHSCFSSIERVAGHDAEGRIVPGESARTALSLLQPLVGDGRRGEGVLLSQPLQGEQAARFDWLRDSRDGRLGAYRCQIGDWQLDGEWLLDHRVSDCGRYLALVVFAEAPAAPSQVCVADVQTRRLLRSAGQPLVARLLDFTGGVLSLAQVLGRLGRDERDTPLRRCEQAAPAAASAARFLQHADDSRLYYRQLDLHVSEQGLQELPNWRLVTQPQVANADGDFVLPAPGGQDAAWFFGAQSEYRDHYLRERHPRGDGCLLTASGLAVANLAPSLIWSEDGRYLALTRYIPRMSLHERVETDQWHLLLLDLHDKTLRDSASHMGCMPQFLRFDASGIEWRVLPNDWEHEGSAGEWQVRRIALSELLPRCGSTLSARGSLWLSEAELARAGQWQRLPSSHLQPWRNMG</sequence>
<keyword evidence="1" id="KW-1133">Transmembrane helix</keyword>